<sequence>MTDDDREQVYKDFNEAVNMPPAEIEKFLNTDESKEVGWKGKDGNGDGESVGHASGRRIVEIKRTKKADLTDDDYAHMKKVVGYVHRHMAQGGPEDDKEHSAWRYSLMNWGHDPLKK</sequence>
<dbReference type="AlphaFoldDB" id="A0A245ZPD9"/>
<dbReference type="OrthoDB" id="513524at2"/>
<evidence type="ECO:0000256" key="1">
    <source>
        <dbReference type="SAM" id="MobiDB-lite"/>
    </source>
</evidence>
<feature type="region of interest" description="Disordered" evidence="1">
    <location>
        <begin position="35"/>
        <end position="54"/>
    </location>
</feature>
<gene>
    <name evidence="2" type="ORF">SPDO_16150</name>
</gene>
<reference evidence="2 3" key="1">
    <citation type="submission" date="2017-03" db="EMBL/GenBank/DDBJ databases">
        <title>Genome sequence of Sphingomonas dokdonensis DSM 21029.</title>
        <authorList>
            <person name="Poehlein A."/>
            <person name="Wuebbeler J.H."/>
            <person name="Steinbuechel A."/>
            <person name="Daniel R."/>
        </authorList>
    </citation>
    <scope>NUCLEOTIDE SEQUENCE [LARGE SCALE GENOMIC DNA]</scope>
    <source>
        <strain evidence="2 3">DSM 21029</strain>
    </source>
</reference>
<dbReference type="PANTHER" id="PTHR40630">
    <property type="entry name" value="POSSIBLE DNA-BINDING PROTEIN"/>
    <property type="match status" value="1"/>
</dbReference>
<dbReference type="InterPro" id="IPR021487">
    <property type="entry name" value="DUF3140"/>
</dbReference>
<feature type="compositionally biased region" description="Basic and acidic residues" evidence="1">
    <location>
        <begin position="35"/>
        <end position="44"/>
    </location>
</feature>
<keyword evidence="3" id="KW-1185">Reference proteome</keyword>
<dbReference type="EMBL" id="NBBI01000002">
    <property type="protein sequence ID" value="OWK31605.1"/>
    <property type="molecule type" value="Genomic_DNA"/>
</dbReference>
<evidence type="ECO:0008006" key="4">
    <source>
        <dbReference type="Google" id="ProtNLM"/>
    </source>
</evidence>
<organism evidence="2 3">
    <name type="scientific">Sphingomonas dokdonensis</name>
    <dbReference type="NCBI Taxonomy" id="344880"/>
    <lineage>
        <taxon>Bacteria</taxon>
        <taxon>Pseudomonadati</taxon>
        <taxon>Pseudomonadota</taxon>
        <taxon>Alphaproteobacteria</taxon>
        <taxon>Sphingomonadales</taxon>
        <taxon>Sphingomonadaceae</taxon>
        <taxon>Sphingomonas</taxon>
    </lineage>
</organism>
<accession>A0A245ZPD9</accession>
<dbReference type="Pfam" id="PF11338">
    <property type="entry name" value="DUF3140"/>
    <property type="match status" value="1"/>
</dbReference>
<evidence type="ECO:0000313" key="2">
    <source>
        <dbReference type="EMBL" id="OWK31605.1"/>
    </source>
</evidence>
<protein>
    <recommendedName>
        <fullName evidence="4">DNA-binding protein</fullName>
    </recommendedName>
</protein>
<proteinExistence type="predicted"/>
<name>A0A245ZPD9_9SPHN</name>
<evidence type="ECO:0000313" key="3">
    <source>
        <dbReference type="Proteomes" id="UP000197290"/>
    </source>
</evidence>
<dbReference type="PANTHER" id="PTHR40630:SF1">
    <property type="entry name" value="DNA-BINDING PROTEIN"/>
    <property type="match status" value="1"/>
</dbReference>
<dbReference type="RefSeq" id="WP_088366916.1">
    <property type="nucleotide sequence ID" value="NZ_NBBI01000002.1"/>
</dbReference>
<comment type="caution">
    <text evidence="2">The sequence shown here is derived from an EMBL/GenBank/DDBJ whole genome shotgun (WGS) entry which is preliminary data.</text>
</comment>
<dbReference type="Proteomes" id="UP000197290">
    <property type="component" value="Unassembled WGS sequence"/>
</dbReference>